<dbReference type="EMBL" id="CP041235">
    <property type="protein sequence ID" value="QOP42468.1"/>
    <property type="molecule type" value="Genomic_DNA"/>
</dbReference>
<gene>
    <name evidence="2" type="ORF">FJR45_00240</name>
</gene>
<keyword evidence="3" id="KW-1185">Reference proteome</keyword>
<organism evidence="2 3">
    <name type="scientific">Sulfurimonas sediminis</name>
    <dbReference type="NCBI Taxonomy" id="2590020"/>
    <lineage>
        <taxon>Bacteria</taxon>
        <taxon>Pseudomonadati</taxon>
        <taxon>Campylobacterota</taxon>
        <taxon>Epsilonproteobacteria</taxon>
        <taxon>Campylobacterales</taxon>
        <taxon>Sulfurimonadaceae</taxon>
        <taxon>Sulfurimonas</taxon>
    </lineage>
</organism>
<accession>A0A7M1B158</accession>
<dbReference type="RefSeq" id="WP_193150831.1">
    <property type="nucleotide sequence ID" value="NZ_CP041235.1"/>
</dbReference>
<protein>
    <submittedName>
        <fullName evidence="2">DNA-binding protein</fullName>
    </submittedName>
</protein>
<dbReference type="Proteomes" id="UP000593719">
    <property type="component" value="Chromosome"/>
</dbReference>
<evidence type="ECO:0000256" key="1">
    <source>
        <dbReference type="SAM" id="Coils"/>
    </source>
</evidence>
<name>A0A7M1B158_9BACT</name>
<dbReference type="KEGG" id="ssei:FJR45_00240"/>
<keyword evidence="2" id="KW-0238">DNA-binding</keyword>
<feature type="coiled-coil region" evidence="1">
    <location>
        <begin position="67"/>
        <end position="104"/>
    </location>
</feature>
<evidence type="ECO:0000313" key="2">
    <source>
        <dbReference type="EMBL" id="QOP42468.1"/>
    </source>
</evidence>
<reference evidence="2 3" key="1">
    <citation type="submission" date="2019-06" db="EMBL/GenBank/DDBJ databases">
        <title>Sulfurimonas gotlandica sp. nov., a chemoautotrophic and psychrotolerant epsilonproteobacterium isolated from a pelagic redoxcline, and an emended description of the genus Sulfurimonas.</title>
        <authorList>
            <person name="Wang S."/>
            <person name="Jiang L."/>
            <person name="Shao Z."/>
        </authorList>
    </citation>
    <scope>NUCLEOTIDE SEQUENCE [LARGE SCALE GENOMIC DNA]</scope>
    <source>
        <strain evidence="2 3">S2-6</strain>
    </source>
</reference>
<dbReference type="GO" id="GO:0003677">
    <property type="term" value="F:DNA binding"/>
    <property type="evidence" value="ECO:0007669"/>
    <property type="project" value="UniProtKB-KW"/>
</dbReference>
<keyword evidence="1" id="KW-0175">Coiled coil</keyword>
<evidence type="ECO:0000313" key="3">
    <source>
        <dbReference type="Proteomes" id="UP000593719"/>
    </source>
</evidence>
<sequence>MKKMSINDAAEYFGVSKEAIHNRVRRGSLQSVVENGVKMVLLDETQAKTGRKTVQPRRPTPNNDRYYKLLEEQNQKLQSRVDTLENETRSLRDQKEQMLIAEREKIERIYKEKDEQLKNILSTISSQFMLNAPQEAVAEDEMLEAEIESEVVEESKVVSLNRHLKKRGFSAKKIKKIKARFKKSAKKDERIIIVGKKYYIDTKKYDYSDIIG</sequence>
<proteinExistence type="predicted"/>
<dbReference type="AlphaFoldDB" id="A0A7M1B158"/>